<dbReference type="Proteomes" id="UP000184192">
    <property type="component" value="Unassembled WGS sequence"/>
</dbReference>
<dbReference type="EMBL" id="FQZN01000004">
    <property type="protein sequence ID" value="SHI59216.1"/>
    <property type="molecule type" value="Genomic_DNA"/>
</dbReference>
<feature type="chain" id="PRO_5009916376" evidence="1">
    <location>
        <begin position="29"/>
        <end position="785"/>
    </location>
</feature>
<evidence type="ECO:0000256" key="1">
    <source>
        <dbReference type="SAM" id="SignalP"/>
    </source>
</evidence>
<dbReference type="eggNOG" id="COG3408">
    <property type="taxonomic scope" value="Bacteria"/>
</dbReference>
<evidence type="ECO:0000259" key="2">
    <source>
        <dbReference type="Pfam" id="PF06202"/>
    </source>
</evidence>
<feature type="signal peptide" evidence="1">
    <location>
        <begin position="1"/>
        <end position="28"/>
    </location>
</feature>
<dbReference type="PANTHER" id="PTHR10569:SF2">
    <property type="entry name" value="GLYCOGEN DEBRANCHING ENZYME"/>
    <property type="match status" value="1"/>
</dbReference>
<organism evidence="3 4">
    <name type="scientific">Bacteroides stercorirosoris</name>
    <dbReference type="NCBI Taxonomy" id="871324"/>
    <lineage>
        <taxon>Bacteria</taxon>
        <taxon>Pseudomonadati</taxon>
        <taxon>Bacteroidota</taxon>
        <taxon>Bacteroidia</taxon>
        <taxon>Bacteroidales</taxon>
        <taxon>Bacteroidaceae</taxon>
        <taxon>Bacteroides</taxon>
    </lineage>
</organism>
<dbReference type="GO" id="GO:0004134">
    <property type="term" value="F:4-alpha-glucanotransferase activity"/>
    <property type="evidence" value="ECO:0007669"/>
    <property type="project" value="InterPro"/>
</dbReference>
<dbReference type="Gene3D" id="1.50.10.10">
    <property type="match status" value="1"/>
</dbReference>
<dbReference type="GeneID" id="92711151"/>
<accession>A0A1M6CE05</accession>
<dbReference type="PROSITE" id="PS51257">
    <property type="entry name" value="PROKAR_LIPOPROTEIN"/>
    <property type="match status" value="1"/>
</dbReference>
<dbReference type="Pfam" id="PF06202">
    <property type="entry name" value="GDE_C"/>
    <property type="match status" value="1"/>
</dbReference>
<proteinExistence type="predicted"/>
<keyword evidence="4" id="KW-1185">Reference proteome</keyword>
<reference evidence="4" key="1">
    <citation type="submission" date="2016-11" db="EMBL/GenBank/DDBJ databases">
        <authorList>
            <person name="Varghese N."/>
            <person name="Submissions S."/>
        </authorList>
    </citation>
    <scope>NUCLEOTIDE SEQUENCE [LARGE SCALE GENOMIC DNA]</scope>
    <source>
        <strain evidence="4">DSM 26884</strain>
    </source>
</reference>
<sequence>MVDNRVCLCFWKKAAGILLAAASLLVVSCGENMKELSPLSIDELGVSIPSGHSREYSYTDKSGGFYYGMTSTDSWGDWYAGWNVNAKRIFADYRLYVDGERLLRKNAHVRVYPDRLMRHYDKAVETFCLLDKPRLLYVRMDSIQGKLVSLMLEGENVTDARKDGNSVVYTAKESPENVVRMAPANGVAIEFNDSIMTVPASSGGFLIAFGTEEDSREAIEGFRKEGENWLTERSRRIQSLLNHNPLKTNLDSLDHALAWIMLTNDQLITYQHGGYGMYAGLPWFTDFWGRDMFISMPGAVLCTGQFETARDILASFARYQDTVSTSPTYGRIPNRLNLEGVLYNTTDGTPRFVMQVHDYLKYTGDTAFVKEIYPSVKIATDASLRLYTDEKGYLTHADADTWMDAKRQSKYPCSPRGNRAVDVQALWYTQLMNAADLARYMNREEDARRWNDAAARLRSNFERDFVDTATQFVYDHLNTDGTGDTQIRPNAIYALDLISDSNLKMHETKEVWERLVYPWGVSSLDQDDEQFHPYHEQWHRYHKDDAYHNGTIWLWNNGMAMQRMIENGQADIAYTLFRNMNRQALAEGAVGSLSENADAWPRAGQTWVRRSGTFLQAWSNSEHIRVWNQYFLGVRPDMLNHSITLAPQLPSDLKEVDSRVNIGDGILHMIISKENANGTYRYEWNGAPVTLKLDIDSYQTLDVPVSTGSLITAKADGACMTVEVSDASGKKTANHIVEPDAAKVEKKKLQDAYFSDTHFAKPSYRENIKSMSRYFDPPLTYQSIE</sequence>
<dbReference type="AlphaFoldDB" id="A0A1M6CE05"/>
<evidence type="ECO:0000313" key="4">
    <source>
        <dbReference type="Proteomes" id="UP000184192"/>
    </source>
</evidence>
<dbReference type="RefSeq" id="WP_025831137.1">
    <property type="nucleotide sequence ID" value="NZ_FQZN01000004.1"/>
</dbReference>
<dbReference type="PANTHER" id="PTHR10569">
    <property type="entry name" value="GLYCOGEN DEBRANCHING ENZYME"/>
    <property type="match status" value="1"/>
</dbReference>
<evidence type="ECO:0000313" key="3">
    <source>
        <dbReference type="EMBL" id="SHI59216.1"/>
    </source>
</evidence>
<dbReference type="GO" id="GO:0005980">
    <property type="term" value="P:glycogen catabolic process"/>
    <property type="evidence" value="ECO:0007669"/>
    <property type="project" value="InterPro"/>
</dbReference>
<dbReference type="SUPFAM" id="SSF48208">
    <property type="entry name" value="Six-hairpin glycosidases"/>
    <property type="match status" value="1"/>
</dbReference>
<feature type="domain" description="Glycogen debranching enzyme C-terminal" evidence="2">
    <location>
        <begin position="265"/>
        <end position="624"/>
    </location>
</feature>
<gene>
    <name evidence="3" type="ORF">SAMN05444350_10497</name>
</gene>
<dbReference type="InterPro" id="IPR010401">
    <property type="entry name" value="AGL/Gdb1"/>
</dbReference>
<keyword evidence="1" id="KW-0732">Signal</keyword>
<dbReference type="InterPro" id="IPR032790">
    <property type="entry name" value="GDE_C"/>
</dbReference>
<name>A0A1M6CE05_9BACE</name>
<dbReference type="InterPro" id="IPR012341">
    <property type="entry name" value="6hp_glycosidase-like_sf"/>
</dbReference>
<protein>
    <submittedName>
        <fullName evidence="3">Glycogen debranching enzyme, putative</fullName>
    </submittedName>
</protein>
<dbReference type="GO" id="GO:0004135">
    <property type="term" value="F:amylo-alpha-1,6-glucosidase activity"/>
    <property type="evidence" value="ECO:0007669"/>
    <property type="project" value="InterPro"/>
</dbReference>
<dbReference type="InterPro" id="IPR008928">
    <property type="entry name" value="6-hairpin_glycosidase_sf"/>
</dbReference>